<dbReference type="CDD" id="cd07815">
    <property type="entry name" value="SRPBCC_PITP"/>
    <property type="match status" value="1"/>
</dbReference>
<dbReference type="PANTHER" id="PTHR10658">
    <property type="entry name" value="PHOSPHATIDYLINOSITOL TRANSFER PROTEIN"/>
    <property type="match status" value="1"/>
</dbReference>
<sequence>MLIKEYRITLPFTKEEYRLGQKYMTARKTQESSNTGDNVELLEKCAFTDKNGIKGVYTHKVFLLKKSLPRYASAILPKSALKIEEKSWNSFPNTKTVYSCPFFGEKFYLCIESVHKDGRTEEENVFRLNKDLLKKRIIDHVDIARDEIDGKDVKPEEDPRIFKSKLTGRGPLTSPNWRNEVNPAMVVYKLVTVNFNYWGFQNKVENLVQTNGLREVFLKAHRSLFCWMDEWIDLSEEQIEQFEKSTYQLMMDNNKIERKLGDDFKNMNISDSNTSSPNENEKIIYSKGDFKCPNVNCQHVCNECKHMMMTTTTKTTKTVTETTTTVQSPICYRNMNPDSINVMN</sequence>
<keyword evidence="5" id="KW-1185">Reference proteome</keyword>
<proteinExistence type="predicted"/>
<dbReference type="SUPFAM" id="SSF55961">
    <property type="entry name" value="Bet v1-like"/>
    <property type="match status" value="1"/>
</dbReference>
<keyword evidence="1" id="KW-0813">Transport</keyword>
<dbReference type="GO" id="GO:0071944">
    <property type="term" value="C:cell periphery"/>
    <property type="evidence" value="ECO:0007669"/>
    <property type="project" value="UniProtKB-ARBA"/>
</dbReference>
<protein>
    <recommendedName>
        <fullName evidence="3">Phosphatidylinositol transfer protein N-terminal domain-containing protein</fullName>
    </recommendedName>
</protein>
<organism evidence="4 5">
    <name type="scientific">Dictyostelium firmibasis</name>
    <dbReference type="NCBI Taxonomy" id="79012"/>
    <lineage>
        <taxon>Eukaryota</taxon>
        <taxon>Amoebozoa</taxon>
        <taxon>Evosea</taxon>
        <taxon>Eumycetozoa</taxon>
        <taxon>Dictyostelia</taxon>
        <taxon>Dictyosteliales</taxon>
        <taxon>Dictyosteliaceae</taxon>
        <taxon>Dictyostelium</taxon>
    </lineage>
</organism>
<dbReference type="AlphaFoldDB" id="A0AAN7U5G5"/>
<evidence type="ECO:0000256" key="1">
    <source>
        <dbReference type="ARBA" id="ARBA00022448"/>
    </source>
</evidence>
<comment type="caution">
    <text evidence="4">The sequence shown here is derived from an EMBL/GenBank/DDBJ whole genome shotgun (WGS) entry which is preliminary data.</text>
</comment>
<evidence type="ECO:0000256" key="2">
    <source>
        <dbReference type="ARBA" id="ARBA00023121"/>
    </source>
</evidence>
<dbReference type="FunFam" id="3.30.530.20:FF:000028">
    <property type="entry name" value="Phosphatidylinositol transfer protein 5"/>
    <property type="match status" value="1"/>
</dbReference>
<dbReference type="GO" id="GO:0008525">
    <property type="term" value="F:phosphatidylcholine transporter activity"/>
    <property type="evidence" value="ECO:0007669"/>
    <property type="project" value="TreeGrafter"/>
</dbReference>
<evidence type="ECO:0000259" key="3">
    <source>
        <dbReference type="Pfam" id="PF02121"/>
    </source>
</evidence>
<dbReference type="Pfam" id="PF02121">
    <property type="entry name" value="IP_trans"/>
    <property type="match status" value="1"/>
</dbReference>
<dbReference type="EMBL" id="JAVFKY010000001">
    <property type="protein sequence ID" value="KAK5582282.1"/>
    <property type="molecule type" value="Genomic_DNA"/>
</dbReference>
<name>A0AAN7U5G5_9MYCE</name>
<dbReference type="GO" id="GO:0035091">
    <property type="term" value="F:phosphatidylinositol binding"/>
    <property type="evidence" value="ECO:0007669"/>
    <property type="project" value="TreeGrafter"/>
</dbReference>
<dbReference type="Gene3D" id="3.30.530.20">
    <property type="match status" value="1"/>
</dbReference>
<reference evidence="4 5" key="1">
    <citation type="submission" date="2023-11" db="EMBL/GenBank/DDBJ databases">
        <title>Dfirmibasis_genome.</title>
        <authorList>
            <person name="Edelbroek B."/>
            <person name="Kjellin J."/>
            <person name="Jerlstrom-Hultqvist J."/>
            <person name="Soderbom F."/>
        </authorList>
    </citation>
    <scope>NUCLEOTIDE SEQUENCE [LARGE SCALE GENOMIC DNA]</scope>
    <source>
        <strain evidence="4 5">TNS-C-14</strain>
    </source>
</reference>
<dbReference type="GO" id="GO:0005794">
    <property type="term" value="C:Golgi apparatus"/>
    <property type="evidence" value="ECO:0007669"/>
    <property type="project" value="UniProtKB-ARBA"/>
</dbReference>
<accession>A0AAN7U5G5</accession>
<dbReference type="PANTHER" id="PTHR10658:SF38">
    <property type="entry name" value="PHOSPHATIDYLINOSITOL TRANSFER PROTEIN 4"/>
    <property type="match status" value="1"/>
</dbReference>
<dbReference type="GO" id="GO:0031210">
    <property type="term" value="F:phosphatidylcholine binding"/>
    <property type="evidence" value="ECO:0007669"/>
    <property type="project" value="TreeGrafter"/>
</dbReference>
<dbReference type="InterPro" id="IPR055261">
    <property type="entry name" value="PI_transfer_N"/>
</dbReference>
<dbReference type="GO" id="GO:0008526">
    <property type="term" value="F:phosphatidylinositol transfer activity"/>
    <property type="evidence" value="ECO:0007669"/>
    <property type="project" value="TreeGrafter"/>
</dbReference>
<feature type="domain" description="Phosphatidylinositol transfer protein N-terminal" evidence="3">
    <location>
        <begin position="1"/>
        <end position="247"/>
    </location>
</feature>
<dbReference type="InterPro" id="IPR001666">
    <property type="entry name" value="PI_transfer"/>
</dbReference>
<keyword evidence="2" id="KW-0446">Lipid-binding</keyword>
<evidence type="ECO:0000313" key="4">
    <source>
        <dbReference type="EMBL" id="KAK5582282.1"/>
    </source>
</evidence>
<dbReference type="InterPro" id="IPR023393">
    <property type="entry name" value="START-like_dom_sf"/>
</dbReference>
<dbReference type="PRINTS" id="PR00391">
    <property type="entry name" value="PITRANSFER"/>
</dbReference>
<dbReference type="Proteomes" id="UP001344447">
    <property type="component" value="Unassembled WGS sequence"/>
</dbReference>
<gene>
    <name evidence="4" type="ORF">RB653_003865</name>
</gene>
<evidence type="ECO:0000313" key="5">
    <source>
        <dbReference type="Proteomes" id="UP001344447"/>
    </source>
</evidence>